<feature type="transmembrane region" description="Helical" evidence="1">
    <location>
        <begin position="35"/>
        <end position="55"/>
    </location>
</feature>
<dbReference type="STRING" id="996342.SAMN05443551_0548"/>
<dbReference type="AlphaFoldDB" id="A0A1M5MK94"/>
<keyword evidence="1" id="KW-1133">Transmembrane helix</keyword>
<feature type="signal peptide" evidence="2">
    <location>
        <begin position="1"/>
        <end position="17"/>
    </location>
</feature>
<organism evidence="3 4">
    <name type="scientific">Marivita hallyeonensis</name>
    <dbReference type="NCBI Taxonomy" id="996342"/>
    <lineage>
        <taxon>Bacteria</taxon>
        <taxon>Pseudomonadati</taxon>
        <taxon>Pseudomonadota</taxon>
        <taxon>Alphaproteobacteria</taxon>
        <taxon>Rhodobacterales</taxon>
        <taxon>Roseobacteraceae</taxon>
        <taxon>Marivita</taxon>
    </lineage>
</organism>
<evidence type="ECO:0000256" key="1">
    <source>
        <dbReference type="SAM" id="Phobius"/>
    </source>
</evidence>
<name>A0A1M5MK94_9RHOB</name>
<gene>
    <name evidence="3" type="ORF">SAMN05443551_0548</name>
</gene>
<dbReference type="EMBL" id="FQXC01000001">
    <property type="protein sequence ID" value="SHG77645.1"/>
    <property type="molecule type" value="Genomic_DNA"/>
</dbReference>
<sequence>MKKLITLIALTPATAFAHGAHVPVSEAAHGTAHAGMYAGLALIAVALVLGVVLRVRS</sequence>
<evidence type="ECO:0000313" key="3">
    <source>
        <dbReference type="EMBL" id="SHG77645.1"/>
    </source>
</evidence>
<keyword evidence="1" id="KW-0812">Transmembrane</keyword>
<accession>A0A1M5MK94</accession>
<dbReference type="RefSeq" id="WP_178346827.1">
    <property type="nucleotide sequence ID" value="NZ_FQXC01000001.1"/>
</dbReference>
<evidence type="ECO:0000313" key="4">
    <source>
        <dbReference type="Proteomes" id="UP000184221"/>
    </source>
</evidence>
<proteinExistence type="predicted"/>
<feature type="chain" id="PRO_5011957316" description="HupE / UreJ protein" evidence="2">
    <location>
        <begin position="18"/>
        <end position="57"/>
    </location>
</feature>
<evidence type="ECO:0008006" key="5">
    <source>
        <dbReference type="Google" id="ProtNLM"/>
    </source>
</evidence>
<reference evidence="3 4" key="1">
    <citation type="submission" date="2016-11" db="EMBL/GenBank/DDBJ databases">
        <authorList>
            <person name="Jaros S."/>
            <person name="Januszkiewicz K."/>
            <person name="Wedrychowicz H."/>
        </authorList>
    </citation>
    <scope>NUCLEOTIDE SEQUENCE [LARGE SCALE GENOMIC DNA]</scope>
    <source>
        <strain evidence="3 4">DSM 29431</strain>
    </source>
</reference>
<keyword evidence="4" id="KW-1185">Reference proteome</keyword>
<keyword evidence="1" id="KW-0472">Membrane</keyword>
<keyword evidence="2" id="KW-0732">Signal</keyword>
<evidence type="ECO:0000256" key="2">
    <source>
        <dbReference type="SAM" id="SignalP"/>
    </source>
</evidence>
<dbReference type="Proteomes" id="UP000184221">
    <property type="component" value="Unassembled WGS sequence"/>
</dbReference>
<protein>
    <recommendedName>
        <fullName evidence="5">HupE / UreJ protein</fullName>
    </recommendedName>
</protein>